<dbReference type="GeneID" id="5893261"/>
<dbReference type="GO" id="GO:0070898">
    <property type="term" value="P:RNA polymerase III preinitiation complex assembly"/>
    <property type="evidence" value="ECO:0000318"/>
    <property type="project" value="GO_Central"/>
</dbReference>
<keyword evidence="4" id="KW-1185">Reference proteome</keyword>
<feature type="compositionally biased region" description="Low complexity" evidence="1">
    <location>
        <begin position="16"/>
        <end position="32"/>
    </location>
</feature>
<sequence length="711" mass="74753">MPPKIKVAPKLKRRGPATATSTPVASSAPAETSEPEPKRPTVAHTTSSAKATHNSTPRVITKETPTPAQTAEGAQASNPAPITVPSPATPAAHPGPAAPPETPPQLQASTASQPSPQANQPPHLGATFAAAPPLSQPLASSQQAPSVRAPTTPARSSSVRASTTAPSTPARSTSVGHAQTGSHAHATLHPAPHINPAHDVSSIAHQLVAVQDEAQLLTAAGRLKKKRKARPSRPASDATMTMGDLIHYNPRNPRIEPQGSHDDLAQTRTTYISNYERPGQDDDDEDAGAANSVSNAPALKLVNGKLIVDEQSLSITARNAAPEPPPTTPGHEEERRGPRSTTSASFTRRDNNRAWSERETAKFFLCLERCGTDFRSMNVAFPKRSHKQLKAKYHREMKQRPDQVTRAIKNAYDPVGMCFCERVVVTFINASCNRKPYDAEYLTEGIEEDLPDDSATPTTRGTSRARASRSRRTAATTAEPVVQEQTQPQLPSPTSPRAALRTGHTGVEPALETRVGPTPESPVSSHTSTNAAAVSQDGASSTHHPDPPTAPHATSAHPVPVTRADHVPVASHGEDMPMPVVVTSAIRASRKEPIQASTVVKPTQDPHDQVEASSTSEKDLTLLAANDAAPMAATTATPATIATPATLTVTEATPAAETTNDQSAAANDTAPLTATAQPSSTAPSASGPRARVKPKPKLRKRPHPAQATKSA</sequence>
<dbReference type="InterPro" id="IPR039467">
    <property type="entry name" value="TFIIIB_B''_Myb"/>
</dbReference>
<feature type="region of interest" description="Disordered" evidence="1">
    <location>
        <begin position="655"/>
        <end position="711"/>
    </location>
</feature>
<feature type="compositionally biased region" description="Polar residues" evidence="1">
    <location>
        <begin position="43"/>
        <end position="69"/>
    </location>
</feature>
<feature type="compositionally biased region" description="Polar residues" evidence="1">
    <location>
        <begin position="521"/>
        <end position="539"/>
    </location>
</feature>
<dbReference type="AlphaFoldDB" id="A9V5L2"/>
<dbReference type="eggNOG" id="KOG2009">
    <property type="taxonomic scope" value="Eukaryota"/>
</dbReference>
<feature type="region of interest" description="Disordered" evidence="1">
    <location>
        <begin position="594"/>
        <end position="618"/>
    </location>
</feature>
<dbReference type="OMA" id="RRTWTEK"/>
<accession>A9V5L2</accession>
<feature type="compositionally biased region" description="Basic and acidic residues" evidence="1">
    <location>
        <begin position="604"/>
        <end position="618"/>
    </location>
</feature>
<dbReference type="SUPFAM" id="SSF46689">
    <property type="entry name" value="Homeodomain-like"/>
    <property type="match status" value="1"/>
</dbReference>
<reference evidence="3 4" key="1">
    <citation type="journal article" date="2008" name="Nature">
        <title>The genome of the choanoflagellate Monosiga brevicollis and the origin of metazoans.</title>
        <authorList>
            <consortium name="JGI Sequencing"/>
            <person name="King N."/>
            <person name="Westbrook M.J."/>
            <person name="Young S.L."/>
            <person name="Kuo A."/>
            <person name="Abedin M."/>
            <person name="Chapman J."/>
            <person name="Fairclough S."/>
            <person name="Hellsten U."/>
            <person name="Isogai Y."/>
            <person name="Letunic I."/>
            <person name="Marr M."/>
            <person name="Pincus D."/>
            <person name="Putnam N."/>
            <person name="Rokas A."/>
            <person name="Wright K.J."/>
            <person name="Zuzow R."/>
            <person name="Dirks W."/>
            <person name="Good M."/>
            <person name="Goodstein D."/>
            <person name="Lemons D."/>
            <person name="Li W."/>
            <person name="Lyons J.B."/>
            <person name="Morris A."/>
            <person name="Nichols S."/>
            <person name="Richter D.J."/>
            <person name="Salamov A."/>
            <person name="Bork P."/>
            <person name="Lim W.A."/>
            <person name="Manning G."/>
            <person name="Miller W.T."/>
            <person name="McGinnis W."/>
            <person name="Shapiro H."/>
            <person name="Tjian R."/>
            <person name="Grigoriev I.V."/>
            <person name="Rokhsar D."/>
        </authorList>
    </citation>
    <scope>NUCLEOTIDE SEQUENCE [LARGE SCALE GENOMIC DNA]</scope>
    <source>
        <strain evidence="4">MX1 / ATCC 50154</strain>
    </source>
</reference>
<feature type="domain" description="Transcription factor TFIIIB component B'' Myb" evidence="2">
    <location>
        <begin position="345"/>
        <end position="411"/>
    </location>
</feature>
<dbReference type="InterPro" id="IPR009057">
    <property type="entry name" value="Homeodomain-like_sf"/>
</dbReference>
<dbReference type="InParanoid" id="A9V5L2"/>
<evidence type="ECO:0000313" key="4">
    <source>
        <dbReference type="Proteomes" id="UP000001357"/>
    </source>
</evidence>
<organism evidence="3 4">
    <name type="scientific">Monosiga brevicollis</name>
    <name type="common">Choanoflagellate</name>
    <dbReference type="NCBI Taxonomy" id="81824"/>
    <lineage>
        <taxon>Eukaryota</taxon>
        <taxon>Choanoflagellata</taxon>
        <taxon>Craspedida</taxon>
        <taxon>Salpingoecidae</taxon>
        <taxon>Monosiga</taxon>
    </lineage>
</organism>
<dbReference type="RefSeq" id="XP_001748081.1">
    <property type="nucleotide sequence ID" value="XM_001748029.1"/>
</dbReference>
<dbReference type="Proteomes" id="UP000001357">
    <property type="component" value="Unassembled WGS sequence"/>
</dbReference>
<dbReference type="GO" id="GO:0001156">
    <property type="term" value="F:TFIIIC-class transcription factor complex binding"/>
    <property type="evidence" value="ECO:0000318"/>
    <property type="project" value="GO_Central"/>
</dbReference>
<feature type="region of interest" description="Disordered" evidence="1">
    <location>
        <begin position="1"/>
        <end position="197"/>
    </location>
</feature>
<feature type="region of interest" description="Disordered" evidence="1">
    <location>
        <begin position="448"/>
        <end position="560"/>
    </location>
</feature>
<dbReference type="GO" id="GO:0000126">
    <property type="term" value="C:transcription factor TFIIIB complex"/>
    <property type="evidence" value="ECO:0000318"/>
    <property type="project" value="GO_Central"/>
</dbReference>
<dbReference type="Pfam" id="PF15963">
    <property type="entry name" value="Myb_DNA-bind_7"/>
    <property type="match status" value="1"/>
</dbReference>
<feature type="region of interest" description="Disordered" evidence="1">
    <location>
        <begin position="221"/>
        <end position="240"/>
    </location>
</feature>
<feature type="compositionally biased region" description="Low complexity" evidence="1">
    <location>
        <begin position="454"/>
        <end position="465"/>
    </location>
</feature>
<feature type="compositionally biased region" description="Low complexity" evidence="1">
    <location>
        <begin position="129"/>
        <end position="175"/>
    </location>
</feature>
<feature type="region of interest" description="Disordered" evidence="1">
    <location>
        <begin position="314"/>
        <end position="352"/>
    </location>
</feature>
<dbReference type="PANTHER" id="PTHR22929:SF0">
    <property type="entry name" value="TRANSCRIPTION FACTOR TFIIIB COMPONENT B'' HOMOLOG"/>
    <property type="match status" value="1"/>
</dbReference>
<evidence type="ECO:0000256" key="1">
    <source>
        <dbReference type="SAM" id="MobiDB-lite"/>
    </source>
</evidence>
<protein>
    <recommendedName>
        <fullName evidence="2">Transcription factor TFIIIB component B'' Myb domain-containing protein</fullName>
    </recommendedName>
</protein>
<feature type="compositionally biased region" description="Basic residues" evidence="1">
    <location>
        <begin position="222"/>
        <end position="231"/>
    </location>
</feature>
<evidence type="ECO:0000259" key="2">
    <source>
        <dbReference type="Pfam" id="PF15963"/>
    </source>
</evidence>
<dbReference type="STRING" id="81824.A9V5L2"/>
<feature type="compositionally biased region" description="Basic residues" evidence="1">
    <location>
        <begin position="690"/>
        <end position="703"/>
    </location>
</feature>
<feature type="compositionally biased region" description="Low complexity" evidence="1">
    <location>
        <begin position="473"/>
        <end position="489"/>
    </location>
</feature>
<feature type="compositionally biased region" description="Low complexity" evidence="1">
    <location>
        <begin position="669"/>
        <end position="689"/>
    </location>
</feature>
<dbReference type="KEGG" id="mbr:MONBRDRAFT_27546"/>
<evidence type="ECO:0000313" key="3">
    <source>
        <dbReference type="EMBL" id="EDQ87138.1"/>
    </source>
</evidence>
<dbReference type="PANTHER" id="PTHR22929">
    <property type="entry name" value="RNA POLYMERASE III TRANSCRIPTION INITIATION FACTOR B"/>
    <property type="match status" value="1"/>
</dbReference>
<proteinExistence type="predicted"/>
<feature type="compositionally biased region" description="Low complexity" evidence="1">
    <location>
        <begin position="104"/>
        <end position="122"/>
    </location>
</feature>
<name>A9V5L2_MONBE</name>
<dbReference type="EMBL" id="CH991561">
    <property type="protein sequence ID" value="EDQ87138.1"/>
    <property type="molecule type" value="Genomic_DNA"/>
</dbReference>
<gene>
    <name evidence="3" type="ORF">MONBRDRAFT_27546</name>
</gene>